<dbReference type="EMBL" id="JAENGY010001184">
    <property type="protein sequence ID" value="KAG6951613.1"/>
    <property type="molecule type" value="Genomic_DNA"/>
</dbReference>
<evidence type="ECO:0000313" key="2">
    <source>
        <dbReference type="Proteomes" id="UP000709295"/>
    </source>
</evidence>
<dbReference type="AlphaFoldDB" id="A0A8J5I8Q7"/>
<keyword evidence="2" id="KW-1185">Reference proteome</keyword>
<dbReference type="Proteomes" id="UP000709295">
    <property type="component" value="Unassembled WGS sequence"/>
</dbReference>
<sequence>MILYFEDNETTTIRDLIKKMRDTRGPYEYGVDEVTLYLAKRDGEWLRRDAYDVDLLVRGEFPDSMKALLNENNKMDFGSLACDFDFRRMVGFPSNEIHVILDPPERNKRLYRQHRQEKEHLIERMRRAATARAARRVCAAERPGPGLLCGIGTALLPPWKSFASIFTKEKLSRAGK</sequence>
<reference evidence="1" key="1">
    <citation type="submission" date="2021-01" db="EMBL/GenBank/DDBJ databases">
        <title>Phytophthora aleatoria, a newly-described species from Pinus radiata is distinct from Phytophthora cactorum isolates based on comparative genomics.</title>
        <authorList>
            <person name="Mcdougal R."/>
            <person name="Panda P."/>
            <person name="Williams N."/>
            <person name="Studholme D.J."/>
        </authorList>
    </citation>
    <scope>NUCLEOTIDE SEQUENCE</scope>
    <source>
        <strain evidence="1">NZFS 4037</strain>
    </source>
</reference>
<protein>
    <submittedName>
        <fullName evidence="1">Uncharacterized protein</fullName>
    </submittedName>
</protein>
<accession>A0A8J5I8Q7</accession>
<name>A0A8J5I8Q7_9STRA</name>
<organism evidence="1 2">
    <name type="scientific">Phytophthora aleatoria</name>
    <dbReference type="NCBI Taxonomy" id="2496075"/>
    <lineage>
        <taxon>Eukaryota</taxon>
        <taxon>Sar</taxon>
        <taxon>Stramenopiles</taxon>
        <taxon>Oomycota</taxon>
        <taxon>Peronosporomycetes</taxon>
        <taxon>Peronosporales</taxon>
        <taxon>Peronosporaceae</taxon>
        <taxon>Phytophthora</taxon>
    </lineage>
</organism>
<gene>
    <name evidence="1" type="ORF">JG688_00013661</name>
</gene>
<comment type="caution">
    <text evidence="1">The sequence shown here is derived from an EMBL/GenBank/DDBJ whole genome shotgun (WGS) entry which is preliminary data.</text>
</comment>
<evidence type="ECO:0000313" key="1">
    <source>
        <dbReference type="EMBL" id="KAG6951613.1"/>
    </source>
</evidence>
<proteinExistence type="predicted"/>